<sequence length="236" mass="25181">MFSNLLARTVLSASLLVPALSAHAAVINFTDWAFNIDGVVSEAYLGDAMPGDGFLDPSTGLGSLSFELSGAGNHSWIGFLDLDFDAHLNTYLNEYGLAHGAVASGQSWQIDEPGYAFGTIYDNVIAGALDNTNHLPSDRPDDVSLALGWNFDLAQGETALITLTLSDMLATSGFYLEHVDPQTGPGFDDTASVYFWSSLEIFRADVPVTVPEPGSLVLMALGLIAVSTRRLRYTPA</sequence>
<keyword evidence="4" id="KW-1185">Reference proteome</keyword>
<feature type="domain" description="Ice-binding protein C-terminal" evidence="2">
    <location>
        <begin position="209"/>
        <end position="230"/>
    </location>
</feature>
<reference evidence="3" key="1">
    <citation type="submission" date="2023-09" db="EMBL/GenBank/DDBJ databases">
        <title>Marinobacter sediminicola sp. nov. and Marinobacter maritimum sp. nov., isolated from marine sediment.</title>
        <authorList>
            <person name="An J."/>
        </authorList>
    </citation>
    <scope>NUCLEOTIDE SEQUENCE</scope>
    <source>
        <strain evidence="3">F60267</strain>
    </source>
</reference>
<evidence type="ECO:0000313" key="3">
    <source>
        <dbReference type="EMBL" id="MDS1309075.1"/>
    </source>
</evidence>
<keyword evidence="1" id="KW-0732">Signal</keyword>
<comment type="caution">
    <text evidence="3">The sequence shown here is derived from an EMBL/GenBank/DDBJ whole genome shotgun (WGS) entry which is preliminary data.</text>
</comment>
<evidence type="ECO:0000259" key="2">
    <source>
        <dbReference type="Pfam" id="PF07589"/>
    </source>
</evidence>
<gene>
    <name evidence="3" type="ORF">RKA07_03025</name>
</gene>
<feature type="signal peptide" evidence="1">
    <location>
        <begin position="1"/>
        <end position="24"/>
    </location>
</feature>
<feature type="chain" id="PRO_5047454646" evidence="1">
    <location>
        <begin position="25"/>
        <end position="236"/>
    </location>
</feature>
<dbReference type="RefSeq" id="WP_310965517.1">
    <property type="nucleotide sequence ID" value="NZ_JAVMBO010000003.1"/>
</dbReference>
<name>A0ABU2HFF6_9GAMM</name>
<dbReference type="EMBL" id="JAVMBO010000003">
    <property type="protein sequence ID" value="MDS1309075.1"/>
    <property type="molecule type" value="Genomic_DNA"/>
</dbReference>
<dbReference type="Pfam" id="PF07589">
    <property type="entry name" value="PEP-CTERM"/>
    <property type="match status" value="1"/>
</dbReference>
<proteinExistence type="predicted"/>
<organism evidence="3 4">
    <name type="scientific">Marinobacter xiaoshiensis</name>
    <dbReference type="NCBI Taxonomy" id="3073652"/>
    <lineage>
        <taxon>Bacteria</taxon>
        <taxon>Pseudomonadati</taxon>
        <taxon>Pseudomonadota</taxon>
        <taxon>Gammaproteobacteria</taxon>
        <taxon>Pseudomonadales</taxon>
        <taxon>Marinobacteraceae</taxon>
        <taxon>Marinobacter</taxon>
    </lineage>
</organism>
<protein>
    <submittedName>
        <fullName evidence="3">PEP-CTERM sorting domain-containing protein</fullName>
    </submittedName>
</protein>
<dbReference type="InterPro" id="IPR013424">
    <property type="entry name" value="Ice-binding_C"/>
</dbReference>
<evidence type="ECO:0000256" key="1">
    <source>
        <dbReference type="SAM" id="SignalP"/>
    </source>
</evidence>
<evidence type="ECO:0000313" key="4">
    <source>
        <dbReference type="Proteomes" id="UP001267407"/>
    </source>
</evidence>
<dbReference type="Proteomes" id="UP001267407">
    <property type="component" value="Unassembled WGS sequence"/>
</dbReference>
<accession>A0ABU2HFF6</accession>
<dbReference type="NCBIfam" id="TIGR02595">
    <property type="entry name" value="PEP_CTERM"/>
    <property type="match status" value="1"/>
</dbReference>